<dbReference type="SMART" id="SM00950">
    <property type="entry name" value="Piwi"/>
    <property type="match status" value="1"/>
</dbReference>
<gene>
    <name evidence="2" type="ORF">ZOSMA_69G00800</name>
</gene>
<dbReference type="PANTHER" id="PTHR22891">
    <property type="entry name" value="EUKARYOTIC TRANSLATION INITIATION FACTOR 2C"/>
    <property type="match status" value="1"/>
</dbReference>
<dbReference type="OMA" id="KNHHTKI"/>
<keyword evidence="3" id="KW-1185">Reference proteome</keyword>
<dbReference type="AlphaFoldDB" id="A0A0K9NTJ4"/>
<dbReference type="Pfam" id="PF02171">
    <property type="entry name" value="Piwi"/>
    <property type="match status" value="1"/>
</dbReference>
<dbReference type="Gene3D" id="3.30.420.10">
    <property type="entry name" value="Ribonuclease H-like superfamily/Ribonuclease H"/>
    <property type="match status" value="1"/>
</dbReference>
<dbReference type="SUPFAM" id="SSF53098">
    <property type="entry name" value="Ribonuclease H-like"/>
    <property type="match status" value="1"/>
</dbReference>
<feature type="domain" description="Piwi" evidence="1">
    <location>
        <begin position="1"/>
        <end position="150"/>
    </location>
</feature>
<dbReference type="InterPro" id="IPR012337">
    <property type="entry name" value="RNaseH-like_sf"/>
</dbReference>
<dbReference type="PROSITE" id="PS50822">
    <property type="entry name" value="PIWI"/>
    <property type="match status" value="1"/>
</dbReference>
<comment type="caution">
    <text evidence="2">The sequence shown here is derived from an EMBL/GenBank/DDBJ whole genome shotgun (WGS) entry which is preliminary data.</text>
</comment>
<dbReference type="InterPro" id="IPR003165">
    <property type="entry name" value="Piwi"/>
</dbReference>
<dbReference type="STRING" id="29655.A0A0K9NTJ4"/>
<dbReference type="InterPro" id="IPR036397">
    <property type="entry name" value="RNaseH_sf"/>
</dbReference>
<dbReference type="EMBL" id="LFYR01001802">
    <property type="protein sequence ID" value="KMZ59382.1"/>
    <property type="molecule type" value="Genomic_DNA"/>
</dbReference>
<sequence>MGVDVTHPHPLDDYSPSVAAVVGSMNWLAANKYISRMRSQTHRQEIIQDLEEMVRELLEDFYQSVHKLPGRILFFRDGVSETQFHKVLEKELQAICSGYSKFGGGSYKPSITFTVVQKRHHTKLFQSDDKSGRFSDENVPPGTVVDSVITYYATTITSSPTRSRRSSTVSVIDNGTT</sequence>
<protein>
    <recommendedName>
        <fullName evidence="1">Piwi domain-containing protein</fullName>
    </recommendedName>
</protein>
<evidence type="ECO:0000313" key="3">
    <source>
        <dbReference type="Proteomes" id="UP000036987"/>
    </source>
</evidence>
<evidence type="ECO:0000313" key="2">
    <source>
        <dbReference type="EMBL" id="KMZ59382.1"/>
    </source>
</evidence>
<organism evidence="2 3">
    <name type="scientific">Zostera marina</name>
    <name type="common">Eelgrass</name>
    <dbReference type="NCBI Taxonomy" id="29655"/>
    <lineage>
        <taxon>Eukaryota</taxon>
        <taxon>Viridiplantae</taxon>
        <taxon>Streptophyta</taxon>
        <taxon>Embryophyta</taxon>
        <taxon>Tracheophyta</taxon>
        <taxon>Spermatophyta</taxon>
        <taxon>Magnoliopsida</taxon>
        <taxon>Liliopsida</taxon>
        <taxon>Zosteraceae</taxon>
        <taxon>Zostera</taxon>
    </lineage>
</organism>
<evidence type="ECO:0000259" key="1">
    <source>
        <dbReference type="PROSITE" id="PS50822"/>
    </source>
</evidence>
<accession>A0A0K9NTJ4</accession>
<proteinExistence type="predicted"/>
<dbReference type="Proteomes" id="UP000036987">
    <property type="component" value="Unassembled WGS sequence"/>
</dbReference>
<dbReference type="GO" id="GO:0003676">
    <property type="term" value="F:nucleic acid binding"/>
    <property type="evidence" value="ECO:0007669"/>
    <property type="project" value="InterPro"/>
</dbReference>
<reference evidence="3" key="1">
    <citation type="journal article" date="2016" name="Nature">
        <title>The genome of the seagrass Zostera marina reveals angiosperm adaptation to the sea.</title>
        <authorList>
            <person name="Olsen J.L."/>
            <person name="Rouze P."/>
            <person name="Verhelst B."/>
            <person name="Lin Y.-C."/>
            <person name="Bayer T."/>
            <person name="Collen J."/>
            <person name="Dattolo E."/>
            <person name="De Paoli E."/>
            <person name="Dittami S."/>
            <person name="Maumus F."/>
            <person name="Michel G."/>
            <person name="Kersting A."/>
            <person name="Lauritano C."/>
            <person name="Lohaus R."/>
            <person name="Toepel M."/>
            <person name="Tonon T."/>
            <person name="Vanneste K."/>
            <person name="Amirebrahimi M."/>
            <person name="Brakel J."/>
            <person name="Bostroem C."/>
            <person name="Chovatia M."/>
            <person name="Grimwood J."/>
            <person name="Jenkins J.W."/>
            <person name="Jueterbock A."/>
            <person name="Mraz A."/>
            <person name="Stam W.T."/>
            <person name="Tice H."/>
            <person name="Bornberg-Bauer E."/>
            <person name="Green P.J."/>
            <person name="Pearson G.A."/>
            <person name="Procaccini G."/>
            <person name="Duarte C.M."/>
            <person name="Schmutz J."/>
            <person name="Reusch T.B.H."/>
            <person name="Van de Peer Y."/>
        </authorList>
    </citation>
    <scope>NUCLEOTIDE SEQUENCE [LARGE SCALE GENOMIC DNA]</scope>
    <source>
        <strain evidence="3">cv. Finnish</strain>
    </source>
</reference>
<dbReference type="OrthoDB" id="10252740at2759"/>
<name>A0A0K9NTJ4_ZOSMR</name>